<comment type="caution">
    <text evidence="1">The sequence shown here is derived from an EMBL/GenBank/DDBJ whole genome shotgun (WGS) entry which is preliminary data.</text>
</comment>
<reference evidence="1" key="1">
    <citation type="journal article" date="2021" name="Front. Plant Sci.">
        <title>Chromosome-Scale Genome Assembly for Chinese Sour Jujube and Insights Into Its Genome Evolution and Domestication Signature.</title>
        <authorList>
            <person name="Shen L.-Y."/>
            <person name="Luo H."/>
            <person name="Wang X.-L."/>
            <person name="Wang X.-M."/>
            <person name="Qiu X.-J."/>
            <person name="Liu H."/>
            <person name="Zhou S.-S."/>
            <person name="Jia K.-H."/>
            <person name="Nie S."/>
            <person name="Bao Y.-T."/>
            <person name="Zhang R.-G."/>
            <person name="Yun Q.-Z."/>
            <person name="Chai Y.-H."/>
            <person name="Lu J.-Y."/>
            <person name="Li Y."/>
            <person name="Zhao S.-W."/>
            <person name="Mao J.-F."/>
            <person name="Jia S.-G."/>
            <person name="Mao Y.-M."/>
        </authorList>
    </citation>
    <scope>NUCLEOTIDE SEQUENCE</scope>
    <source>
        <strain evidence="1">AT0</strain>
        <tissue evidence="1">Leaf</tissue>
    </source>
</reference>
<proteinExistence type="predicted"/>
<protein>
    <recommendedName>
        <fullName evidence="3">Reverse transcriptase domain-containing protein</fullName>
    </recommendedName>
</protein>
<organism evidence="1 2">
    <name type="scientific">Ziziphus jujuba var. spinosa</name>
    <dbReference type="NCBI Taxonomy" id="714518"/>
    <lineage>
        <taxon>Eukaryota</taxon>
        <taxon>Viridiplantae</taxon>
        <taxon>Streptophyta</taxon>
        <taxon>Embryophyta</taxon>
        <taxon>Tracheophyta</taxon>
        <taxon>Spermatophyta</taxon>
        <taxon>Magnoliopsida</taxon>
        <taxon>eudicotyledons</taxon>
        <taxon>Gunneridae</taxon>
        <taxon>Pentapetalae</taxon>
        <taxon>rosids</taxon>
        <taxon>fabids</taxon>
        <taxon>Rosales</taxon>
        <taxon>Rhamnaceae</taxon>
        <taxon>Paliureae</taxon>
        <taxon>Ziziphus</taxon>
    </lineage>
</organism>
<gene>
    <name evidence="1" type="ORF">FEM48_Zijuj01G0247300</name>
</gene>
<dbReference type="AlphaFoldDB" id="A0A978W4J1"/>
<sequence>MIIKMDLKKAYDRLEWRLLDKVLKAWGFTPDVRWMIGSCVGSVNFSLLLNENPQEAVVVNESFKNYCNWSGQQANNEKPNILFSKSPNALDYLALKAWKDICKPKELRGLAFRKFKDMNLAMLAKLE</sequence>
<evidence type="ECO:0000313" key="1">
    <source>
        <dbReference type="EMBL" id="KAH7546875.1"/>
    </source>
</evidence>
<name>A0A978W4J1_ZIZJJ</name>
<accession>A0A978W4J1</accession>
<dbReference type="EMBL" id="JAEACU010000001">
    <property type="protein sequence ID" value="KAH7546875.1"/>
    <property type="molecule type" value="Genomic_DNA"/>
</dbReference>
<dbReference type="Proteomes" id="UP000813462">
    <property type="component" value="Unassembled WGS sequence"/>
</dbReference>
<evidence type="ECO:0000313" key="2">
    <source>
        <dbReference type="Proteomes" id="UP000813462"/>
    </source>
</evidence>
<evidence type="ECO:0008006" key="3">
    <source>
        <dbReference type="Google" id="ProtNLM"/>
    </source>
</evidence>